<gene>
    <name evidence="1" type="ORF">I553_5967</name>
</gene>
<keyword evidence="1" id="KW-0489">Methyltransferase</keyword>
<name>X8BD82_MYCXE</name>
<reference evidence="1" key="1">
    <citation type="submission" date="2014-01" db="EMBL/GenBank/DDBJ databases">
        <authorList>
            <person name="Brown-Elliot B."/>
            <person name="Wallace R."/>
            <person name="Lenaerts A."/>
            <person name="Ordway D."/>
            <person name="DeGroote M.A."/>
            <person name="Parker T."/>
            <person name="Sizemore C."/>
            <person name="Tallon L.J."/>
            <person name="Sadzewicz L.K."/>
            <person name="Sengamalay N."/>
            <person name="Fraser C.M."/>
            <person name="Hine E."/>
            <person name="Shefchek K.A."/>
            <person name="Das S.P."/>
            <person name="Tettelin H."/>
        </authorList>
    </citation>
    <scope>NUCLEOTIDE SEQUENCE [LARGE SCALE GENOMIC DNA]</scope>
    <source>
        <strain evidence="1">4042</strain>
    </source>
</reference>
<evidence type="ECO:0000313" key="1">
    <source>
        <dbReference type="EMBL" id="EUA42107.1"/>
    </source>
</evidence>
<dbReference type="InterPro" id="IPR036589">
    <property type="entry name" value="HCY_dom_sf"/>
</dbReference>
<keyword evidence="1" id="KW-0808">Transferase</keyword>
<dbReference type="AlphaFoldDB" id="X8BD82"/>
<dbReference type="GO" id="GO:0008168">
    <property type="term" value="F:methyltransferase activity"/>
    <property type="evidence" value="ECO:0007669"/>
    <property type="project" value="UniProtKB-KW"/>
</dbReference>
<proteinExistence type="predicted"/>
<dbReference type="EMBL" id="JAOB01000042">
    <property type="protein sequence ID" value="EUA42107.1"/>
    <property type="molecule type" value="Genomic_DNA"/>
</dbReference>
<accession>X8BD82</accession>
<dbReference type="GO" id="GO:0032259">
    <property type="term" value="P:methylation"/>
    <property type="evidence" value="ECO:0007669"/>
    <property type="project" value="UniProtKB-KW"/>
</dbReference>
<sequence length="62" mass="6648">MLAGVTLVNDHAYDTDLLDALAERVMVGDGAMGTQLQAAELTLDDFRAWRAATRSSTRPAPT</sequence>
<dbReference type="SUPFAM" id="SSF82282">
    <property type="entry name" value="Homocysteine S-methyltransferase"/>
    <property type="match status" value="1"/>
</dbReference>
<protein>
    <submittedName>
        <fullName evidence="1">Putative 5-methyltetrahydrofolate--homocystein methyltransferase MetH domain protein</fullName>
    </submittedName>
</protein>
<organism evidence="1">
    <name type="scientific">Mycobacterium xenopi 4042</name>
    <dbReference type="NCBI Taxonomy" id="1299334"/>
    <lineage>
        <taxon>Bacteria</taxon>
        <taxon>Bacillati</taxon>
        <taxon>Actinomycetota</taxon>
        <taxon>Actinomycetes</taxon>
        <taxon>Mycobacteriales</taxon>
        <taxon>Mycobacteriaceae</taxon>
        <taxon>Mycobacterium</taxon>
    </lineage>
</organism>
<comment type="caution">
    <text evidence="1">The sequence shown here is derived from an EMBL/GenBank/DDBJ whole genome shotgun (WGS) entry which is preliminary data.</text>
</comment>
<dbReference type="PATRIC" id="fig|1299334.3.peg.4133"/>
<dbReference type="Gene3D" id="3.20.20.330">
    <property type="entry name" value="Homocysteine-binding-like domain"/>
    <property type="match status" value="1"/>
</dbReference>